<dbReference type="PANTHER" id="PTHR43333:SF1">
    <property type="entry name" value="D-ISOMER SPECIFIC 2-HYDROXYACID DEHYDROGENASE NAD-BINDING DOMAIN-CONTAINING PROTEIN"/>
    <property type="match status" value="1"/>
</dbReference>
<reference evidence="4" key="1">
    <citation type="submission" date="2022-10" db="EMBL/GenBank/DDBJ databases">
        <title>Genome sequence of Actinomyces israelii ATCC 10048.</title>
        <authorList>
            <person name="Watt R.M."/>
            <person name="Tong W.M."/>
        </authorList>
    </citation>
    <scope>NUCLEOTIDE SEQUENCE</scope>
    <source>
        <strain evidence="4">ATCC 10048</strain>
    </source>
</reference>
<comment type="caution">
    <text evidence="4">The sequence shown here is derived from an EMBL/GenBank/DDBJ whole genome shotgun (WGS) entry which is preliminary data.</text>
</comment>
<organism evidence="4 5">
    <name type="scientific">Actinomyces israelii</name>
    <dbReference type="NCBI Taxonomy" id="1659"/>
    <lineage>
        <taxon>Bacteria</taxon>
        <taxon>Bacillati</taxon>
        <taxon>Actinomycetota</taxon>
        <taxon>Actinomycetes</taxon>
        <taxon>Actinomycetales</taxon>
        <taxon>Actinomycetaceae</taxon>
        <taxon>Actinomyces</taxon>
    </lineage>
</organism>
<sequence>MKILLTDAGYIDPSPIRAAGHDVVLFSEVEPVPAEHRDAEGMVLWGGGGPGRADVLAQMPGYLTRLRWIQTLAAGPDNVLAAGPDNVLAAGFPDSVAITSGRHFHDRTVAEHAAALALGCVRSLPTAVRATDRHEWDRALGGAHPIHDPQRLTTLYQARTLVWGFGAIGTATARLLTAFGASVRGVARSAGDRAGFEVIAACDIESALPQTDLLVMVLPSTPQTAGALSAERLALLPRRAVVVNVGRGTTVDQAALEAALRSGTISGAGIDVTDPEPLPAGSTLWDAPNLLLTPHAAGGRVVGAVERIIANAAAVDATPPGEPVSGLEALVIR</sequence>
<evidence type="ECO:0000259" key="3">
    <source>
        <dbReference type="Pfam" id="PF02826"/>
    </source>
</evidence>
<dbReference type="Pfam" id="PF02826">
    <property type="entry name" value="2-Hacid_dh_C"/>
    <property type="match status" value="1"/>
</dbReference>
<accession>A0ABT4I761</accession>
<dbReference type="InterPro" id="IPR036291">
    <property type="entry name" value="NAD(P)-bd_dom_sf"/>
</dbReference>
<feature type="domain" description="D-isomer specific 2-hydroxyacid dehydrogenase NAD-binding" evidence="3">
    <location>
        <begin position="115"/>
        <end position="297"/>
    </location>
</feature>
<dbReference type="PANTHER" id="PTHR43333">
    <property type="entry name" value="2-HACID_DH_C DOMAIN-CONTAINING PROTEIN"/>
    <property type="match status" value="1"/>
</dbReference>
<dbReference type="RefSeq" id="WP_268917133.1">
    <property type="nucleotide sequence ID" value="NZ_JAPTMY010000009.1"/>
</dbReference>
<keyword evidence="1" id="KW-0560">Oxidoreductase</keyword>
<dbReference type="Gene3D" id="3.40.50.720">
    <property type="entry name" value="NAD(P)-binding Rossmann-like Domain"/>
    <property type="match status" value="2"/>
</dbReference>
<dbReference type="EMBL" id="JAPTMY010000009">
    <property type="protein sequence ID" value="MCZ0857579.1"/>
    <property type="molecule type" value="Genomic_DNA"/>
</dbReference>
<evidence type="ECO:0000313" key="4">
    <source>
        <dbReference type="EMBL" id="MCZ0857579.1"/>
    </source>
</evidence>
<evidence type="ECO:0000313" key="5">
    <source>
        <dbReference type="Proteomes" id="UP001072034"/>
    </source>
</evidence>
<name>A0ABT4I761_9ACTO</name>
<gene>
    <name evidence="4" type="ORF">OHJ16_05930</name>
</gene>
<keyword evidence="5" id="KW-1185">Reference proteome</keyword>
<proteinExistence type="predicted"/>
<dbReference type="Proteomes" id="UP001072034">
    <property type="component" value="Unassembled WGS sequence"/>
</dbReference>
<dbReference type="InterPro" id="IPR006140">
    <property type="entry name" value="D-isomer_DH_NAD-bd"/>
</dbReference>
<evidence type="ECO:0000256" key="1">
    <source>
        <dbReference type="ARBA" id="ARBA00023002"/>
    </source>
</evidence>
<evidence type="ECO:0000256" key="2">
    <source>
        <dbReference type="ARBA" id="ARBA00023027"/>
    </source>
</evidence>
<dbReference type="SUPFAM" id="SSF52283">
    <property type="entry name" value="Formate/glycerate dehydrogenase catalytic domain-like"/>
    <property type="match status" value="1"/>
</dbReference>
<dbReference type="SUPFAM" id="SSF51735">
    <property type="entry name" value="NAD(P)-binding Rossmann-fold domains"/>
    <property type="match status" value="1"/>
</dbReference>
<protein>
    <submittedName>
        <fullName evidence="4">NAD(P)-dependent oxidoreductase</fullName>
    </submittedName>
</protein>
<keyword evidence="2" id="KW-0520">NAD</keyword>